<dbReference type="SUPFAM" id="SSF161098">
    <property type="entry name" value="MetI-like"/>
    <property type="match status" value="2"/>
</dbReference>
<dbReference type="Pfam" id="PF00528">
    <property type="entry name" value="BPD_transp_1"/>
    <property type="match status" value="2"/>
</dbReference>
<evidence type="ECO:0000256" key="6">
    <source>
        <dbReference type="ARBA" id="ARBA00023136"/>
    </source>
</evidence>
<evidence type="ECO:0000313" key="10">
    <source>
        <dbReference type="Proteomes" id="UP000291613"/>
    </source>
</evidence>
<feature type="transmembrane region" description="Helical" evidence="7">
    <location>
        <begin position="162"/>
        <end position="189"/>
    </location>
</feature>
<accession>A0A4Q9GJL8</accession>
<evidence type="ECO:0000256" key="4">
    <source>
        <dbReference type="ARBA" id="ARBA00022692"/>
    </source>
</evidence>
<dbReference type="PANTHER" id="PTHR47737:SF1">
    <property type="entry name" value="GLYCINE BETAINE_PROLINE BETAINE TRANSPORT SYSTEM PERMEASE PROTEIN PROW"/>
    <property type="match status" value="1"/>
</dbReference>
<keyword evidence="5 7" id="KW-1133">Transmembrane helix</keyword>
<keyword evidence="10" id="KW-1185">Reference proteome</keyword>
<dbReference type="GO" id="GO:0015226">
    <property type="term" value="F:carnitine transmembrane transporter activity"/>
    <property type="evidence" value="ECO:0007669"/>
    <property type="project" value="TreeGrafter"/>
</dbReference>
<evidence type="ECO:0000256" key="2">
    <source>
        <dbReference type="ARBA" id="ARBA00022448"/>
    </source>
</evidence>
<dbReference type="InterPro" id="IPR000515">
    <property type="entry name" value="MetI-like"/>
</dbReference>
<feature type="transmembrane region" description="Helical" evidence="7">
    <location>
        <begin position="528"/>
        <end position="557"/>
    </location>
</feature>
<feature type="domain" description="ABC transmembrane type-1" evidence="8">
    <location>
        <begin position="482"/>
        <end position="661"/>
    </location>
</feature>
<reference evidence="9 10" key="1">
    <citation type="submission" date="2019-02" db="EMBL/GenBank/DDBJ databases">
        <title>Hansschlegelia quercus sp. nov., a novel methylotrophic bacterium from buds of oak (Quercus robur L.).</title>
        <authorList>
            <person name="Agafonova N.V."/>
            <person name="Kaparullina E.N."/>
            <person name="Grouzdev D.S."/>
            <person name="Doronina N.V."/>
        </authorList>
    </citation>
    <scope>NUCLEOTIDE SEQUENCE [LARGE SCALE GENOMIC DNA]</scope>
    <source>
        <strain evidence="9 10">Dub</strain>
    </source>
</reference>
<dbReference type="RefSeq" id="WP_131003527.1">
    <property type="nucleotide sequence ID" value="NZ_JBHSZR010000007.1"/>
</dbReference>
<feature type="transmembrane region" description="Helical" evidence="7">
    <location>
        <begin position="600"/>
        <end position="623"/>
    </location>
</feature>
<feature type="transmembrane region" description="Helical" evidence="7">
    <location>
        <begin position="643"/>
        <end position="661"/>
    </location>
</feature>
<dbReference type="Proteomes" id="UP000291613">
    <property type="component" value="Unassembled WGS sequence"/>
</dbReference>
<feature type="transmembrane region" description="Helical" evidence="7">
    <location>
        <begin position="486"/>
        <end position="508"/>
    </location>
</feature>
<dbReference type="PANTHER" id="PTHR47737">
    <property type="entry name" value="GLYCINE BETAINE/PROLINE BETAINE TRANSPORT SYSTEM PERMEASE PROTEIN PROW"/>
    <property type="match status" value="1"/>
</dbReference>
<proteinExistence type="inferred from homology"/>
<keyword evidence="3" id="KW-1003">Cell membrane</keyword>
<sequence length="668" mass="70827">MAWAAVALFILWCETGGRSVPQMHLFPAAWTLPIHQWIGEAFAAFTGPSQWLFRGATAALQAPLSALQAMLGALPWAVLATGAILLAYRASGWRLAMFAAAASAYVLVGGYWSPTMNTLAAVALATPLAVLSGFGLGVLGYRRRWARDVILGLLEMMQTIPTFAYLIPILVLFGFGPVVGIVASAIYALGPMAQNTMLGLAQVPPSIREAGLMCGCTDRQMFWRVEFPSARRQLLVGVNQTVMAVFAMVIIAAVIGGSDDIGFRVLQTMRQAQFGQGLLSGLVIALLAILIDRITAGFAAKAGKGARASRAWFMLAAAALLGLYLAAQVAPALDRFPSEWAFSPAETLNGWLLAFVARFGDAMTAFKNAVIFFLMLPLRIGLIKAVSPFTWGFALTPVMIAGFWAVVGIMAGAALLIGGRWRLSCAILCAGWLLFFGTTGVAWIGFAAVILLLSYQLGGARLLAFATAAIAFIALSGSWADTMQSLYLCALAVVICILGGGALGVWAAENDRVSAFLRPILDALQTMPQFVLLIPALMLFQVGEFTALIAIVIYAIVPPIRYVEHGVRGASPEIVEAARQMGCSRLQILRHVKLPMARPSIMLGVNQTILSALSMLAIAALVGTQGLAQAIYVALSRADAGKGLVAGLSIACVAMLSDRMLKAVSRRA</sequence>
<protein>
    <submittedName>
        <fullName evidence="9">ABC transporter permease subunit</fullName>
    </submittedName>
</protein>
<keyword evidence="2 7" id="KW-0813">Transport</keyword>
<dbReference type="FunFam" id="1.10.3720.10:FF:000001">
    <property type="entry name" value="Glycine betaine ABC transporter, permease"/>
    <property type="match status" value="1"/>
</dbReference>
<evidence type="ECO:0000313" key="9">
    <source>
        <dbReference type="EMBL" id="TBN53471.1"/>
    </source>
</evidence>
<gene>
    <name evidence="9" type="ORF">EYR15_10715</name>
</gene>
<feature type="domain" description="ABC transmembrane type-1" evidence="8">
    <location>
        <begin position="115"/>
        <end position="295"/>
    </location>
</feature>
<evidence type="ECO:0000256" key="7">
    <source>
        <dbReference type="RuleBase" id="RU363032"/>
    </source>
</evidence>
<evidence type="ECO:0000256" key="1">
    <source>
        <dbReference type="ARBA" id="ARBA00004651"/>
    </source>
</evidence>
<dbReference type="CDD" id="cd06261">
    <property type="entry name" value="TM_PBP2"/>
    <property type="match status" value="2"/>
</dbReference>
<evidence type="ECO:0000259" key="8">
    <source>
        <dbReference type="PROSITE" id="PS50928"/>
    </source>
</evidence>
<feature type="transmembrane region" description="Helical" evidence="7">
    <location>
        <begin position="234"/>
        <end position="256"/>
    </location>
</feature>
<dbReference type="GO" id="GO:0015871">
    <property type="term" value="P:choline transport"/>
    <property type="evidence" value="ECO:0007669"/>
    <property type="project" value="TreeGrafter"/>
</dbReference>
<dbReference type="Gene3D" id="1.10.3720.10">
    <property type="entry name" value="MetI-like"/>
    <property type="match status" value="2"/>
</dbReference>
<dbReference type="GO" id="GO:0031460">
    <property type="term" value="P:glycine betaine transport"/>
    <property type="evidence" value="ECO:0007669"/>
    <property type="project" value="TreeGrafter"/>
</dbReference>
<feature type="transmembrane region" description="Helical" evidence="7">
    <location>
        <begin position="119"/>
        <end position="141"/>
    </location>
</feature>
<dbReference type="EMBL" id="SIUB01000004">
    <property type="protein sequence ID" value="TBN53471.1"/>
    <property type="molecule type" value="Genomic_DNA"/>
</dbReference>
<dbReference type="PROSITE" id="PS50928">
    <property type="entry name" value="ABC_TM1"/>
    <property type="match status" value="2"/>
</dbReference>
<name>A0A4Q9GJL8_9HYPH</name>
<feature type="transmembrane region" description="Helical" evidence="7">
    <location>
        <begin position="95"/>
        <end position="113"/>
    </location>
</feature>
<dbReference type="AlphaFoldDB" id="A0A4Q9GJL8"/>
<comment type="similarity">
    <text evidence="7">Belongs to the binding-protein-dependent transport system permease family.</text>
</comment>
<evidence type="ECO:0000256" key="3">
    <source>
        <dbReference type="ARBA" id="ARBA00022475"/>
    </source>
</evidence>
<feature type="transmembrane region" description="Helical" evidence="7">
    <location>
        <begin position="277"/>
        <end position="299"/>
    </location>
</feature>
<feature type="transmembrane region" description="Helical" evidence="7">
    <location>
        <begin position="459"/>
        <end position="479"/>
    </location>
</feature>
<dbReference type="GO" id="GO:0005275">
    <property type="term" value="F:amine transmembrane transporter activity"/>
    <property type="evidence" value="ECO:0007669"/>
    <property type="project" value="TreeGrafter"/>
</dbReference>
<feature type="transmembrane region" description="Helical" evidence="7">
    <location>
        <begin position="394"/>
        <end position="418"/>
    </location>
</feature>
<evidence type="ECO:0000256" key="5">
    <source>
        <dbReference type="ARBA" id="ARBA00022989"/>
    </source>
</evidence>
<dbReference type="InterPro" id="IPR035906">
    <property type="entry name" value="MetI-like_sf"/>
</dbReference>
<feature type="transmembrane region" description="Helical" evidence="7">
    <location>
        <begin position="69"/>
        <end position="88"/>
    </location>
</feature>
<feature type="transmembrane region" description="Helical" evidence="7">
    <location>
        <begin position="311"/>
        <end position="330"/>
    </location>
</feature>
<feature type="transmembrane region" description="Helical" evidence="7">
    <location>
        <begin position="425"/>
        <end position="453"/>
    </location>
</feature>
<comment type="caution">
    <text evidence="9">The sequence shown here is derived from an EMBL/GenBank/DDBJ whole genome shotgun (WGS) entry which is preliminary data.</text>
</comment>
<comment type="subcellular location">
    <subcellularLocation>
        <location evidence="1 7">Cell membrane</location>
        <topology evidence="1 7">Multi-pass membrane protein</topology>
    </subcellularLocation>
</comment>
<keyword evidence="6 7" id="KW-0472">Membrane</keyword>
<keyword evidence="4 7" id="KW-0812">Transmembrane</keyword>
<dbReference type="GO" id="GO:0043190">
    <property type="term" value="C:ATP-binding cassette (ABC) transporter complex"/>
    <property type="evidence" value="ECO:0007669"/>
    <property type="project" value="TreeGrafter"/>
</dbReference>
<dbReference type="OrthoDB" id="9815258at2"/>
<organism evidence="9 10">
    <name type="scientific">Hansschlegelia quercus</name>
    <dbReference type="NCBI Taxonomy" id="2528245"/>
    <lineage>
        <taxon>Bacteria</taxon>
        <taxon>Pseudomonadati</taxon>
        <taxon>Pseudomonadota</taxon>
        <taxon>Alphaproteobacteria</taxon>
        <taxon>Hyphomicrobiales</taxon>
        <taxon>Methylopilaceae</taxon>
        <taxon>Hansschlegelia</taxon>
    </lineage>
</organism>